<dbReference type="STRING" id="592015.HMPREF1705_04829"/>
<organism evidence="2 3">
    <name type="scientific">Acetomicrobium hydrogeniformans ATCC BAA-1850</name>
    <dbReference type="NCBI Taxonomy" id="592015"/>
    <lineage>
        <taxon>Bacteria</taxon>
        <taxon>Thermotogati</taxon>
        <taxon>Synergistota</taxon>
        <taxon>Synergistia</taxon>
        <taxon>Synergistales</taxon>
        <taxon>Acetomicrobiaceae</taxon>
        <taxon>Acetomicrobium</taxon>
    </lineage>
</organism>
<feature type="transmembrane region" description="Helical" evidence="1">
    <location>
        <begin position="26"/>
        <end position="45"/>
    </location>
</feature>
<gene>
    <name evidence="2" type="ORF">HMPREF1705_04829</name>
</gene>
<evidence type="ECO:0000256" key="1">
    <source>
        <dbReference type="SAM" id="Phobius"/>
    </source>
</evidence>
<protein>
    <submittedName>
        <fullName evidence="2">Uncharacterized protein</fullName>
    </submittedName>
</protein>
<name>A0A0T5X7Y1_9BACT</name>
<proteinExistence type="predicted"/>
<accession>A0A0T5X7Y1</accession>
<dbReference type="AlphaFoldDB" id="A0A0T5X7Y1"/>
<keyword evidence="1" id="KW-0472">Membrane</keyword>
<dbReference type="EMBL" id="ACJX03000002">
    <property type="protein sequence ID" value="KRT34322.1"/>
    <property type="molecule type" value="Genomic_DNA"/>
</dbReference>
<sequence>MTVIYRGIVIFILSFVVKCMFQEKDFWKQATAALVILPLILRALLIK</sequence>
<dbReference type="eggNOG" id="ENOG5033GIW">
    <property type="taxonomic scope" value="Bacteria"/>
</dbReference>
<comment type="caution">
    <text evidence="2">The sequence shown here is derived from an EMBL/GenBank/DDBJ whole genome shotgun (WGS) entry which is preliminary data.</text>
</comment>
<keyword evidence="1" id="KW-0812">Transmembrane</keyword>
<dbReference type="Proteomes" id="UP000005273">
    <property type="component" value="Unassembled WGS sequence"/>
</dbReference>
<evidence type="ECO:0000313" key="2">
    <source>
        <dbReference type="EMBL" id="KRT34322.1"/>
    </source>
</evidence>
<keyword evidence="3" id="KW-1185">Reference proteome</keyword>
<keyword evidence="1" id="KW-1133">Transmembrane helix</keyword>
<reference evidence="3" key="1">
    <citation type="submission" date="2012-09" db="EMBL/GenBank/DDBJ databases">
        <authorList>
            <person name="Weinstock G."/>
            <person name="Sodergren E."/>
            <person name="Clifton S."/>
            <person name="Fulton L."/>
            <person name="Fulton B."/>
            <person name="Courtney L."/>
            <person name="Fronick C."/>
            <person name="Harrison M."/>
            <person name="Strong C."/>
            <person name="Farmer C."/>
            <person name="Delehaunty K."/>
            <person name="Markovic C."/>
            <person name="Hall O."/>
            <person name="Minx P."/>
            <person name="Tomlinson C."/>
            <person name="Mitreva M."/>
            <person name="Nelson J."/>
            <person name="Hou S."/>
            <person name="Wollam A."/>
            <person name="Pepin K.H."/>
            <person name="Johnson M."/>
            <person name="Bhonagiri V."/>
            <person name="Nash W.E."/>
            <person name="Suruliraj S."/>
            <person name="Warren W."/>
            <person name="Chinwalla A."/>
            <person name="Mardis E.R."/>
            <person name="Wilson R.K."/>
        </authorList>
    </citation>
    <scope>NUCLEOTIDE SEQUENCE [LARGE SCALE GENOMIC DNA]</scope>
    <source>
        <strain evidence="3">OS1</strain>
    </source>
</reference>
<evidence type="ECO:0000313" key="3">
    <source>
        <dbReference type="Proteomes" id="UP000005273"/>
    </source>
</evidence>